<sequence>MADKMSFQQKLADMMQLAQENGMRMTAEETEKFFEDDGLTEEQMELVFDYLLSQKVAVQGYERKPGTVQEAAESEDGAGKEETRADGLTGEEKEYLEDYLRQIGEMQPASGEEARLASYLRKVAEEAVKMHRAEVFVGDMIQEGNASLVEALGLYPAGDGEQERVMEDVRAAMRALLASQTEMKRRDRKMVDQVTRLDETIREMTDELGRKVDVQEVADRLELTEEQVRDILKLTGEEPEDEK</sequence>
<dbReference type="InterPro" id="IPR013324">
    <property type="entry name" value="RNA_pol_sigma_r3/r4-like"/>
</dbReference>
<dbReference type="EMBL" id="DYVY01000026">
    <property type="protein sequence ID" value="HJF93424.1"/>
    <property type="molecule type" value="Genomic_DNA"/>
</dbReference>
<dbReference type="Gene3D" id="1.10.10.10">
    <property type="entry name" value="Winged helix-like DNA-binding domain superfamily/Winged helix DNA-binding domain"/>
    <property type="match status" value="1"/>
</dbReference>
<evidence type="ECO:0000259" key="2">
    <source>
        <dbReference type="Pfam" id="PF04539"/>
    </source>
</evidence>
<accession>A0A921HYG2</accession>
<dbReference type="AlphaFoldDB" id="A0A921HYG2"/>
<proteinExistence type="predicted"/>
<organism evidence="3 4">
    <name type="scientific">Lachnoclostridium phocaeense</name>
    <dbReference type="NCBI Taxonomy" id="1871021"/>
    <lineage>
        <taxon>Bacteria</taxon>
        <taxon>Bacillati</taxon>
        <taxon>Bacillota</taxon>
        <taxon>Clostridia</taxon>
        <taxon>Lachnospirales</taxon>
        <taxon>Lachnospiraceae</taxon>
    </lineage>
</organism>
<dbReference type="InterPro" id="IPR036388">
    <property type="entry name" value="WH-like_DNA-bd_sf"/>
</dbReference>
<evidence type="ECO:0000256" key="1">
    <source>
        <dbReference type="SAM" id="MobiDB-lite"/>
    </source>
</evidence>
<name>A0A921HYG2_9FIRM</name>
<dbReference type="InterPro" id="IPR007624">
    <property type="entry name" value="RNA_pol_sigma70_r3"/>
</dbReference>
<dbReference type="GO" id="GO:0006352">
    <property type="term" value="P:DNA-templated transcription initiation"/>
    <property type="evidence" value="ECO:0007669"/>
    <property type="project" value="InterPro"/>
</dbReference>
<dbReference type="Proteomes" id="UP000769156">
    <property type="component" value="Unassembled WGS sequence"/>
</dbReference>
<feature type="region of interest" description="Disordered" evidence="1">
    <location>
        <begin position="65"/>
        <end position="90"/>
    </location>
</feature>
<reference evidence="3" key="1">
    <citation type="journal article" date="2021" name="PeerJ">
        <title>Extensive microbial diversity within the chicken gut microbiome revealed by metagenomics and culture.</title>
        <authorList>
            <person name="Gilroy R."/>
            <person name="Ravi A."/>
            <person name="Getino M."/>
            <person name="Pursley I."/>
            <person name="Horton D.L."/>
            <person name="Alikhan N.F."/>
            <person name="Baker D."/>
            <person name="Gharbi K."/>
            <person name="Hall N."/>
            <person name="Watson M."/>
            <person name="Adriaenssens E.M."/>
            <person name="Foster-Nyarko E."/>
            <person name="Jarju S."/>
            <person name="Secka A."/>
            <person name="Antonio M."/>
            <person name="Oren A."/>
            <person name="Chaudhuri R.R."/>
            <person name="La Ragione R."/>
            <person name="Hildebrand F."/>
            <person name="Pallen M.J."/>
        </authorList>
    </citation>
    <scope>NUCLEOTIDE SEQUENCE</scope>
    <source>
        <strain evidence="3">ChiSjej5B23-16112</strain>
    </source>
</reference>
<gene>
    <name evidence="3" type="ORF">K8V82_01340</name>
</gene>
<dbReference type="RefSeq" id="WP_303180895.1">
    <property type="nucleotide sequence ID" value="NZ_CAUGIN010000004.1"/>
</dbReference>
<dbReference type="SUPFAM" id="SSF88659">
    <property type="entry name" value="Sigma3 and sigma4 domains of RNA polymerase sigma factors"/>
    <property type="match status" value="1"/>
</dbReference>
<reference evidence="3" key="2">
    <citation type="submission" date="2021-09" db="EMBL/GenBank/DDBJ databases">
        <authorList>
            <person name="Gilroy R."/>
        </authorList>
    </citation>
    <scope>NUCLEOTIDE SEQUENCE</scope>
    <source>
        <strain evidence="3">ChiSjej5B23-16112</strain>
    </source>
</reference>
<evidence type="ECO:0000313" key="4">
    <source>
        <dbReference type="Proteomes" id="UP000769156"/>
    </source>
</evidence>
<dbReference type="Pfam" id="PF04539">
    <property type="entry name" value="Sigma70_r3"/>
    <property type="match status" value="1"/>
</dbReference>
<feature type="domain" description="RNA polymerase sigma-70 region 3" evidence="2">
    <location>
        <begin position="195"/>
        <end position="235"/>
    </location>
</feature>
<protein>
    <recommendedName>
        <fullName evidence="2">RNA polymerase sigma-70 region 3 domain-containing protein</fullName>
    </recommendedName>
</protein>
<evidence type="ECO:0000313" key="3">
    <source>
        <dbReference type="EMBL" id="HJF93424.1"/>
    </source>
</evidence>
<dbReference type="GO" id="GO:0003700">
    <property type="term" value="F:DNA-binding transcription factor activity"/>
    <property type="evidence" value="ECO:0007669"/>
    <property type="project" value="InterPro"/>
</dbReference>
<dbReference type="GO" id="GO:0003677">
    <property type="term" value="F:DNA binding"/>
    <property type="evidence" value="ECO:0007669"/>
    <property type="project" value="InterPro"/>
</dbReference>
<comment type="caution">
    <text evidence="3">The sequence shown here is derived from an EMBL/GenBank/DDBJ whole genome shotgun (WGS) entry which is preliminary data.</text>
</comment>
<feature type="compositionally biased region" description="Basic and acidic residues" evidence="1">
    <location>
        <begin position="77"/>
        <end position="90"/>
    </location>
</feature>